<keyword evidence="3" id="KW-1185">Reference proteome</keyword>
<accession>A0A1H3YW05</accession>
<protein>
    <recommendedName>
        <fullName evidence="4">DUF2800 domain-containing protein</fullName>
    </recommendedName>
</protein>
<dbReference type="RefSeq" id="WP_090305226.1">
    <property type="nucleotide sequence ID" value="NZ_FNRK01000004.1"/>
</dbReference>
<gene>
    <name evidence="2" type="ORF">SAMN04515656_104122</name>
</gene>
<dbReference type="GO" id="GO:0016787">
    <property type="term" value="F:hydrolase activity"/>
    <property type="evidence" value="ECO:0007669"/>
    <property type="project" value="UniProtKB-KW"/>
</dbReference>
<dbReference type="STRING" id="81409.SAMN04515656_104122"/>
<proteinExistence type="predicted"/>
<sequence length="382" mass="42144">MTTHAVLSASASSRWLACPPSARMEARYPDTTSTYAAEGTLAHAMAELKLTKHYTPMAKSAYTKKLNALKKNELYAPEMDSHTDAYLDRIQQITYGAPAAPMVGIEKRVDFSAWVPEGFGTADCVILSGTQMWVIDLKYGKNVEVSAKDNSQLKLYALGAYEAYKLLYPIDTVTTCIIQPRMDNYSEYIYTLEELLGWADTVKPIAAMAHSGTGEIVPGEHCKFCKAKPVCTAYGQKFQEAEKKDPALMAPVEIVAMLNRLEDLVGYQKQLKAYALAEALKGTEMPGMKVVEGRSNRAFADIDAAFKKVMAQGYAESLLYERSPITLTAVEKLMGKKAFEEVLSSDIVKPQGKPTLVPVTDKRPPFTPKSAEDDFKDLVVPF</sequence>
<dbReference type="EMBL" id="FNRK01000004">
    <property type="protein sequence ID" value="SEA15258.1"/>
    <property type="molecule type" value="Genomic_DNA"/>
</dbReference>
<evidence type="ECO:0000313" key="2">
    <source>
        <dbReference type="EMBL" id="SEA15258.1"/>
    </source>
</evidence>
<dbReference type="Pfam" id="PF10926">
    <property type="entry name" value="DUF2800"/>
    <property type="match status" value="1"/>
</dbReference>
<name>A0A1H3YW05_9FIRM</name>
<evidence type="ECO:0000256" key="1">
    <source>
        <dbReference type="ARBA" id="ARBA00022801"/>
    </source>
</evidence>
<organism evidence="2 3">
    <name type="scientific">Eubacterium aggregans</name>
    <dbReference type="NCBI Taxonomy" id="81409"/>
    <lineage>
        <taxon>Bacteria</taxon>
        <taxon>Bacillati</taxon>
        <taxon>Bacillota</taxon>
        <taxon>Clostridia</taxon>
        <taxon>Eubacteriales</taxon>
        <taxon>Eubacteriaceae</taxon>
        <taxon>Eubacterium</taxon>
    </lineage>
</organism>
<dbReference type="Proteomes" id="UP000199394">
    <property type="component" value="Unassembled WGS sequence"/>
</dbReference>
<dbReference type="InterPro" id="IPR011604">
    <property type="entry name" value="PDDEXK-like_dom_sf"/>
</dbReference>
<dbReference type="InterPro" id="IPR021229">
    <property type="entry name" value="DUF2800"/>
</dbReference>
<keyword evidence="1" id="KW-0378">Hydrolase</keyword>
<evidence type="ECO:0008006" key="4">
    <source>
        <dbReference type="Google" id="ProtNLM"/>
    </source>
</evidence>
<reference evidence="2 3" key="1">
    <citation type="submission" date="2016-10" db="EMBL/GenBank/DDBJ databases">
        <authorList>
            <person name="de Groot N.N."/>
        </authorList>
    </citation>
    <scope>NUCLEOTIDE SEQUENCE [LARGE SCALE GENOMIC DNA]</scope>
    <source>
        <strain evidence="2 3">SR12</strain>
    </source>
</reference>
<evidence type="ECO:0000313" key="3">
    <source>
        <dbReference type="Proteomes" id="UP000199394"/>
    </source>
</evidence>
<dbReference type="OrthoDB" id="9766061at2"/>
<dbReference type="AlphaFoldDB" id="A0A1H3YW05"/>
<dbReference type="Gene3D" id="3.90.320.10">
    <property type="match status" value="1"/>
</dbReference>